<feature type="non-terminal residue" evidence="2">
    <location>
        <position position="647"/>
    </location>
</feature>
<feature type="region of interest" description="Disordered" evidence="1">
    <location>
        <begin position="217"/>
        <end position="254"/>
    </location>
</feature>
<gene>
    <name evidence="2" type="ORF">RFI_35008</name>
</gene>
<dbReference type="AlphaFoldDB" id="X6LKH9"/>
<sequence>MASTQKTVYFSICFYFLKQEKRKKKTRATLGGKSIVVEAYGNLKARFVSTNLNNDCPNNVLETIWKNFVDDVKKKLGLSNESSFLFVKSDYKQVDNGADLRDFMSRLNGNKKKKSCVLKLRCLAMINNAEKVTWCPKRSDTPNFRNELDGEDWDEHFGDLKGQFGVPNENGFFQDDEEKTEIRSGDDLKRVWEDRYNDMDKCWLSLKVIDNEMEETKQEERKFSSQNSDEIIDNEQKKKKEEEEEEGKEEGSNTTEKKYFDIAKMLELTKKADEAAKAIKDKDVILFLGGTGTGKSTLIHFLAGSELKEEIVDGQSHIVPTKIKSKALSDIVTSADAESATQYITAVPINLKKMGVTTEMKTVVLCDTPGFEDTNGPEVDVANGIGIIRALQHCKRVKPVVVISAEALGYRLSCVKELARTLISIIPSIEDYTSAFSYIFNKFHERDKKSIPKKAQNAYESVKDDEDQGYQFILKDIHKKTKKEVLAPDILQDDPTELLEKFCDIKHFIKNPQDVFQLFLTNKSEKAVNLQVQQHKSNIISAFKNNNFQIAKIKLDELVELNLVLRNNLIGVQYKECVTHLTREWNEKCEESKCSFNKCMISAHNISKEDVMLYKQTIDKFHEADELRVHLTDTVSSNSLSQNLTDQ</sequence>
<name>X6LKH9_RETFI</name>
<dbReference type="Gene3D" id="3.40.50.300">
    <property type="entry name" value="P-loop containing nucleotide triphosphate hydrolases"/>
    <property type="match status" value="1"/>
</dbReference>
<evidence type="ECO:0000256" key="1">
    <source>
        <dbReference type="SAM" id="MobiDB-lite"/>
    </source>
</evidence>
<dbReference type="OrthoDB" id="8954335at2759"/>
<evidence type="ECO:0000313" key="3">
    <source>
        <dbReference type="Proteomes" id="UP000023152"/>
    </source>
</evidence>
<dbReference type="Proteomes" id="UP000023152">
    <property type="component" value="Unassembled WGS sequence"/>
</dbReference>
<organism evidence="2 3">
    <name type="scientific">Reticulomyxa filosa</name>
    <dbReference type="NCBI Taxonomy" id="46433"/>
    <lineage>
        <taxon>Eukaryota</taxon>
        <taxon>Sar</taxon>
        <taxon>Rhizaria</taxon>
        <taxon>Retaria</taxon>
        <taxon>Foraminifera</taxon>
        <taxon>Monothalamids</taxon>
        <taxon>Reticulomyxidae</taxon>
        <taxon>Reticulomyxa</taxon>
    </lineage>
</organism>
<dbReference type="PANTHER" id="PTHR32046">
    <property type="entry name" value="G DOMAIN-CONTAINING PROTEIN"/>
    <property type="match status" value="1"/>
</dbReference>
<dbReference type="SUPFAM" id="SSF52540">
    <property type="entry name" value="P-loop containing nucleoside triphosphate hydrolases"/>
    <property type="match status" value="2"/>
</dbReference>
<reference evidence="2 3" key="1">
    <citation type="journal article" date="2013" name="Curr. Biol.">
        <title>The Genome of the Foraminiferan Reticulomyxa filosa.</title>
        <authorList>
            <person name="Glockner G."/>
            <person name="Hulsmann N."/>
            <person name="Schleicher M."/>
            <person name="Noegel A.A."/>
            <person name="Eichinger L."/>
            <person name="Gallinger C."/>
            <person name="Pawlowski J."/>
            <person name="Sierra R."/>
            <person name="Euteneuer U."/>
            <person name="Pillet L."/>
            <person name="Moustafa A."/>
            <person name="Platzer M."/>
            <person name="Groth M."/>
            <person name="Szafranski K."/>
            <person name="Schliwa M."/>
        </authorList>
    </citation>
    <scope>NUCLEOTIDE SEQUENCE [LARGE SCALE GENOMIC DNA]</scope>
</reference>
<comment type="caution">
    <text evidence="2">The sequence shown here is derived from an EMBL/GenBank/DDBJ whole genome shotgun (WGS) entry which is preliminary data.</text>
</comment>
<evidence type="ECO:0008006" key="4">
    <source>
        <dbReference type="Google" id="ProtNLM"/>
    </source>
</evidence>
<dbReference type="EMBL" id="ASPP01035803">
    <property type="protein sequence ID" value="ETO02428.1"/>
    <property type="molecule type" value="Genomic_DNA"/>
</dbReference>
<keyword evidence="3" id="KW-1185">Reference proteome</keyword>
<evidence type="ECO:0000313" key="2">
    <source>
        <dbReference type="EMBL" id="ETO02428.1"/>
    </source>
</evidence>
<dbReference type="PANTHER" id="PTHR32046:SF11">
    <property type="entry name" value="IMMUNE-ASSOCIATED NUCLEOTIDE-BINDING PROTEIN 10-LIKE"/>
    <property type="match status" value="1"/>
</dbReference>
<accession>X6LKH9</accession>
<protein>
    <recommendedName>
        <fullName evidence="4">G domain-containing protein</fullName>
    </recommendedName>
</protein>
<dbReference type="InterPro" id="IPR027417">
    <property type="entry name" value="P-loop_NTPase"/>
</dbReference>
<proteinExistence type="predicted"/>